<dbReference type="InterPro" id="IPR032466">
    <property type="entry name" value="Metal_Hydrolase"/>
</dbReference>
<reference evidence="1 2" key="1">
    <citation type="submission" date="2019-02" db="EMBL/GenBank/DDBJ databases">
        <title>Jishengella sp. nov., isolated from a root of Zingiber montanum.</title>
        <authorList>
            <person name="Kuncharoen N."/>
            <person name="Kudo T."/>
            <person name="Masahiro Y."/>
            <person name="Ohkuma M."/>
            <person name="Tanasupawat S."/>
        </authorList>
    </citation>
    <scope>NUCLEOTIDE SEQUENCE [LARGE SCALE GENOMIC DNA]</scope>
    <source>
        <strain evidence="1 2">PLAI 1-1</strain>
    </source>
</reference>
<evidence type="ECO:0000313" key="1">
    <source>
        <dbReference type="EMBL" id="TCB87732.1"/>
    </source>
</evidence>
<dbReference type="EMBL" id="SJJR01000041">
    <property type="protein sequence ID" value="TCB87732.1"/>
    <property type="molecule type" value="Genomic_DNA"/>
</dbReference>
<sequence>MTTLPALDLHAHVDTAVSPRDLLNLRAVVFAASRSLAESHMALRRQPGDLLTVWGVGVHPGMKESLENYDPEGFGGLIERTAYVGEIGLDAKIASRLRKQHEVLESVLTQLQGSPRLTSIHSYGATTEIVDHLERNPITGAILHWWLGGRAATSRAIDLGAYFSINAATIRRSEALDLVPIDRILPETDHPDGNRGGARPHQPGNVTDVETALATMHGLDVVDFRLQTWRNLASLVAVTETRRLLPPRVAAIIEAVN</sequence>
<dbReference type="GO" id="GO:0016788">
    <property type="term" value="F:hydrolase activity, acting on ester bonds"/>
    <property type="evidence" value="ECO:0007669"/>
    <property type="project" value="InterPro"/>
</dbReference>
<protein>
    <submittedName>
        <fullName evidence="1">TatD family deoxyribonuclease</fullName>
    </submittedName>
</protein>
<dbReference type="InterPro" id="IPR001130">
    <property type="entry name" value="TatD-like"/>
</dbReference>
<dbReference type="SUPFAM" id="SSF51556">
    <property type="entry name" value="Metallo-dependent hydrolases"/>
    <property type="match status" value="1"/>
</dbReference>
<dbReference type="PANTHER" id="PTHR46124:SF2">
    <property type="entry name" value="D-AMINOACYL-TRNA DEACYLASE"/>
    <property type="match status" value="1"/>
</dbReference>
<dbReference type="PANTHER" id="PTHR46124">
    <property type="entry name" value="D-AMINOACYL-TRNA DEACYLASE"/>
    <property type="match status" value="1"/>
</dbReference>
<proteinExistence type="predicted"/>
<keyword evidence="2" id="KW-1185">Reference proteome</keyword>
<dbReference type="Pfam" id="PF01026">
    <property type="entry name" value="TatD_DNase"/>
    <property type="match status" value="1"/>
</dbReference>
<organism evidence="1 2">
    <name type="scientific">Micromonospora zingiberis</name>
    <dbReference type="NCBI Taxonomy" id="2053011"/>
    <lineage>
        <taxon>Bacteria</taxon>
        <taxon>Bacillati</taxon>
        <taxon>Actinomycetota</taxon>
        <taxon>Actinomycetes</taxon>
        <taxon>Micromonosporales</taxon>
        <taxon>Micromonosporaceae</taxon>
        <taxon>Micromonospora</taxon>
    </lineage>
</organism>
<dbReference type="AlphaFoldDB" id="A0A4R0FWH0"/>
<dbReference type="RefSeq" id="WP_131309641.1">
    <property type="nucleotide sequence ID" value="NZ_SJJR01000041.1"/>
</dbReference>
<dbReference type="OrthoDB" id="9810005at2"/>
<accession>A0A4R0FWH0</accession>
<evidence type="ECO:0000313" key="2">
    <source>
        <dbReference type="Proteomes" id="UP000292274"/>
    </source>
</evidence>
<gene>
    <name evidence="1" type="ORF">E0H26_28895</name>
</gene>
<dbReference type="Gene3D" id="3.20.20.140">
    <property type="entry name" value="Metal-dependent hydrolases"/>
    <property type="match status" value="1"/>
</dbReference>
<comment type="caution">
    <text evidence="1">The sequence shown here is derived from an EMBL/GenBank/DDBJ whole genome shotgun (WGS) entry which is preliminary data.</text>
</comment>
<dbReference type="Proteomes" id="UP000292274">
    <property type="component" value="Unassembled WGS sequence"/>
</dbReference>
<name>A0A4R0FWH0_9ACTN</name>